<evidence type="ECO:0000256" key="1">
    <source>
        <dbReference type="SAM" id="MobiDB-lite"/>
    </source>
</evidence>
<gene>
    <name evidence="2" type="ORF">PsYK624_115460</name>
</gene>
<comment type="caution">
    <text evidence="2">The sequence shown here is derived from an EMBL/GenBank/DDBJ whole genome shotgun (WGS) entry which is preliminary data.</text>
</comment>
<dbReference type="AlphaFoldDB" id="A0A9P3GGU3"/>
<sequence>MSCDSFALFIDQHLDEAAEHDCDADSNVDLGLEVPRIGDVGYLEDDHFVRLLNVLRPSNHILNLAGVPERYQPLDIEDELIERRTICPANAAGVDSSVTTPSERAEPSLSHLQDPTRPASYTELLQPNAAVSSYLVQHFGAWQRFAHTLQLGRRDLFFVSGVTYPAAGAAPTRTSIARPPPASSACAPSRRLSLRRPRARDVTAPATSHTAKDVSVMRTKVLRRSSAGTAARFPWEKPDALDAVLAYIFENSTASIAIASDSTLPALLAASHSAQHGAAPGALLKALRPRVYVHPSGAGQLAHEWAARTFFRV</sequence>
<keyword evidence="3" id="KW-1185">Reference proteome</keyword>
<organism evidence="2 3">
    <name type="scientific">Phanerochaete sordida</name>
    <dbReference type="NCBI Taxonomy" id="48140"/>
    <lineage>
        <taxon>Eukaryota</taxon>
        <taxon>Fungi</taxon>
        <taxon>Dikarya</taxon>
        <taxon>Basidiomycota</taxon>
        <taxon>Agaricomycotina</taxon>
        <taxon>Agaricomycetes</taxon>
        <taxon>Polyporales</taxon>
        <taxon>Phanerochaetaceae</taxon>
        <taxon>Phanerochaete</taxon>
    </lineage>
</organism>
<feature type="region of interest" description="Disordered" evidence="1">
    <location>
        <begin position="92"/>
        <end position="116"/>
    </location>
</feature>
<evidence type="ECO:0000313" key="2">
    <source>
        <dbReference type="EMBL" id="GJE95362.1"/>
    </source>
</evidence>
<protein>
    <submittedName>
        <fullName evidence="2">Uncharacterized protein</fullName>
    </submittedName>
</protein>
<feature type="region of interest" description="Disordered" evidence="1">
    <location>
        <begin position="171"/>
        <end position="210"/>
    </location>
</feature>
<evidence type="ECO:0000313" key="3">
    <source>
        <dbReference type="Proteomes" id="UP000703269"/>
    </source>
</evidence>
<proteinExistence type="predicted"/>
<reference evidence="2 3" key="1">
    <citation type="submission" date="2021-08" db="EMBL/GenBank/DDBJ databases">
        <title>Draft Genome Sequence of Phanerochaete sordida strain YK-624.</title>
        <authorList>
            <person name="Mori T."/>
            <person name="Dohra H."/>
            <person name="Suzuki T."/>
            <person name="Kawagishi H."/>
            <person name="Hirai H."/>
        </authorList>
    </citation>
    <scope>NUCLEOTIDE SEQUENCE [LARGE SCALE GENOMIC DNA]</scope>
    <source>
        <strain evidence="2 3">YK-624</strain>
    </source>
</reference>
<dbReference type="Proteomes" id="UP000703269">
    <property type="component" value="Unassembled WGS sequence"/>
</dbReference>
<name>A0A9P3GGU3_9APHY</name>
<dbReference type="EMBL" id="BPQB01000048">
    <property type="protein sequence ID" value="GJE95362.1"/>
    <property type="molecule type" value="Genomic_DNA"/>
</dbReference>
<accession>A0A9P3GGU3</accession>